<dbReference type="InterPro" id="IPR027417">
    <property type="entry name" value="P-loop_NTPase"/>
</dbReference>
<gene>
    <name evidence="9" type="ORF">DSOUD_0063</name>
</gene>
<dbReference type="InterPro" id="IPR058031">
    <property type="entry name" value="AAA_lid_NorR"/>
</dbReference>
<dbReference type="FunFam" id="3.40.50.300:FF:000006">
    <property type="entry name" value="DNA-binding transcriptional regulator NtrC"/>
    <property type="match status" value="1"/>
</dbReference>
<dbReference type="InterPro" id="IPR025943">
    <property type="entry name" value="Sigma_54_int_dom_ATP-bd_2"/>
</dbReference>
<evidence type="ECO:0000256" key="1">
    <source>
        <dbReference type="ARBA" id="ARBA00022741"/>
    </source>
</evidence>
<dbReference type="FunFam" id="1.10.8.60:FF:000014">
    <property type="entry name" value="DNA-binding transcriptional regulator NtrC"/>
    <property type="match status" value="1"/>
</dbReference>
<evidence type="ECO:0000256" key="3">
    <source>
        <dbReference type="ARBA" id="ARBA00023015"/>
    </source>
</evidence>
<dbReference type="PANTHER" id="PTHR32071">
    <property type="entry name" value="TRANSCRIPTIONAL REGULATORY PROTEIN"/>
    <property type="match status" value="1"/>
</dbReference>
<dbReference type="PROSITE" id="PS00688">
    <property type="entry name" value="SIGMA54_INTERACT_3"/>
    <property type="match status" value="1"/>
</dbReference>
<dbReference type="PROSITE" id="PS00676">
    <property type="entry name" value="SIGMA54_INTERACT_2"/>
    <property type="match status" value="1"/>
</dbReference>
<dbReference type="InterPro" id="IPR003593">
    <property type="entry name" value="AAA+_ATPase"/>
</dbReference>
<proteinExistence type="predicted"/>
<keyword evidence="3" id="KW-0805">Transcription regulation</keyword>
<dbReference type="GO" id="GO:0005524">
    <property type="term" value="F:ATP binding"/>
    <property type="evidence" value="ECO:0007669"/>
    <property type="project" value="UniProtKB-KW"/>
</dbReference>
<dbReference type="PATRIC" id="fig|1603606.3.peg.71"/>
<dbReference type="Gene3D" id="1.10.8.60">
    <property type="match status" value="1"/>
</dbReference>
<dbReference type="GO" id="GO:0006355">
    <property type="term" value="P:regulation of DNA-templated transcription"/>
    <property type="evidence" value="ECO:0007669"/>
    <property type="project" value="InterPro"/>
</dbReference>
<feature type="compositionally biased region" description="Pro residues" evidence="7">
    <location>
        <begin position="394"/>
        <end position="418"/>
    </location>
</feature>
<feature type="compositionally biased region" description="Polar residues" evidence="7">
    <location>
        <begin position="473"/>
        <end position="484"/>
    </location>
</feature>
<evidence type="ECO:0000259" key="8">
    <source>
        <dbReference type="PROSITE" id="PS50045"/>
    </source>
</evidence>
<feature type="compositionally biased region" description="Low complexity" evidence="7">
    <location>
        <begin position="419"/>
        <end position="438"/>
    </location>
</feature>
<feature type="region of interest" description="Disordered" evidence="7">
    <location>
        <begin position="383"/>
        <end position="484"/>
    </location>
</feature>
<evidence type="ECO:0000256" key="4">
    <source>
        <dbReference type="ARBA" id="ARBA00023125"/>
    </source>
</evidence>
<evidence type="ECO:0000256" key="7">
    <source>
        <dbReference type="SAM" id="MobiDB-lite"/>
    </source>
</evidence>
<dbReference type="KEGG" id="des:DSOUD_0063"/>
<protein>
    <submittedName>
        <fullName evidence="9">Sigma54 specific transcriptional regulator, Fis family</fullName>
    </submittedName>
</protein>
<dbReference type="GO" id="GO:0003677">
    <property type="term" value="F:DNA binding"/>
    <property type="evidence" value="ECO:0007669"/>
    <property type="project" value="UniProtKB-KW"/>
</dbReference>
<keyword evidence="4" id="KW-0238">DNA-binding</keyword>
<name>A0A0M4CZM0_9BACT</name>
<dbReference type="InterPro" id="IPR025662">
    <property type="entry name" value="Sigma_54_int_dom_ATP-bd_1"/>
</dbReference>
<keyword evidence="5" id="KW-0010">Activator</keyword>
<dbReference type="PROSITE" id="PS00675">
    <property type="entry name" value="SIGMA54_INTERACT_1"/>
    <property type="match status" value="1"/>
</dbReference>
<feature type="domain" description="Sigma-54 factor interaction" evidence="8">
    <location>
        <begin position="131"/>
        <end position="360"/>
    </location>
</feature>
<dbReference type="Proteomes" id="UP000057158">
    <property type="component" value="Chromosome"/>
</dbReference>
<dbReference type="SUPFAM" id="SSF52540">
    <property type="entry name" value="P-loop containing nucleoside triphosphate hydrolases"/>
    <property type="match status" value="1"/>
</dbReference>
<keyword evidence="1" id="KW-0547">Nucleotide-binding</keyword>
<dbReference type="Pfam" id="PF25601">
    <property type="entry name" value="AAA_lid_14"/>
    <property type="match status" value="1"/>
</dbReference>
<reference evidence="9 10" key="1">
    <citation type="submission" date="2015-07" db="EMBL/GenBank/DDBJ databases">
        <title>Isolation and Genomic Characterization of a Novel Halophilic Metal-Reducing Deltaproteobacterium from the Deep Subsurface.</title>
        <authorList>
            <person name="Badalamenti J.P."/>
            <person name="Summers Z.M."/>
            <person name="Gralnick J.A."/>
            <person name="Bond D.R."/>
        </authorList>
    </citation>
    <scope>NUCLEOTIDE SEQUENCE [LARGE SCALE GENOMIC DNA]</scope>
    <source>
        <strain evidence="9 10">WTL</strain>
    </source>
</reference>
<keyword evidence="10" id="KW-1185">Reference proteome</keyword>
<keyword evidence="2" id="KW-0067">ATP-binding</keyword>
<dbReference type="STRING" id="1603606.DSOUD_0063"/>
<dbReference type="OrthoDB" id="9814761at2"/>
<dbReference type="Gene3D" id="3.40.50.300">
    <property type="entry name" value="P-loop containing nucleotide triphosphate hydrolases"/>
    <property type="match status" value="1"/>
</dbReference>
<dbReference type="Pfam" id="PF00158">
    <property type="entry name" value="Sigma54_activat"/>
    <property type="match status" value="1"/>
</dbReference>
<evidence type="ECO:0000313" key="9">
    <source>
        <dbReference type="EMBL" id="ALC14864.1"/>
    </source>
</evidence>
<dbReference type="AlphaFoldDB" id="A0A0M4CZM0"/>
<evidence type="ECO:0000313" key="10">
    <source>
        <dbReference type="Proteomes" id="UP000057158"/>
    </source>
</evidence>
<dbReference type="SMART" id="SM00382">
    <property type="entry name" value="AAA"/>
    <property type="match status" value="1"/>
</dbReference>
<dbReference type="CDD" id="cd00009">
    <property type="entry name" value="AAA"/>
    <property type="match status" value="1"/>
</dbReference>
<dbReference type="EMBL" id="CP010802">
    <property type="protein sequence ID" value="ALC14864.1"/>
    <property type="molecule type" value="Genomic_DNA"/>
</dbReference>
<evidence type="ECO:0000256" key="5">
    <source>
        <dbReference type="ARBA" id="ARBA00023159"/>
    </source>
</evidence>
<evidence type="ECO:0000256" key="6">
    <source>
        <dbReference type="ARBA" id="ARBA00023163"/>
    </source>
</evidence>
<dbReference type="PROSITE" id="PS50045">
    <property type="entry name" value="SIGMA54_INTERACT_4"/>
    <property type="match status" value="1"/>
</dbReference>
<dbReference type="InterPro" id="IPR002078">
    <property type="entry name" value="Sigma_54_int"/>
</dbReference>
<accession>A0A0M4CZM0</accession>
<sequence>MPFDVEKLPPSQLPVSAPDLVVAVEPGGSLRILRLSPRLSRLTGRAPGESSGQLSRLFPEAVPPLVDLAREVAERGAPLGAIAVRLGGSEKTLLLADVDPGGLTPDYRGQIVSFTFYAPSAAASAAGAHGLIGSGPALREVLRKIALYAPTAAPVVITGETGTGKELVARALHDAGPRSGAPYVAVNCSAISDELLESELFGHEKGAFTGAVSSHRGRFERADGGTLFLDEIGDMPLHTQSKLLRVLESGVLERVGAEKEIRIDVRIVAATNVPLEEAVASRRFRVDLYHRLSVLRIHLPPLRQRLEDIPLLVTHFLARFNDRYGRNVERLTPEALNLLSSYLWPGNIRELRNVLERVCVESAGSVIGARAFSEWIRERQDFTPGDWSLQSPRPGRPLAPPIPSPPTSASSPPAPATPWRPRSSPGSGASPALPSSTSMQSGMPIGTPRGTSAPPPAVSACTGRPSTAPWRASVSTVSNWRINP</sequence>
<evidence type="ECO:0000256" key="2">
    <source>
        <dbReference type="ARBA" id="ARBA00022840"/>
    </source>
</evidence>
<dbReference type="InterPro" id="IPR025944">
    <property type="entry name" value="Sigma_54_int_dom_CS"/>
</dbReference>
<organism evidence="9 10">
    <name type="scientific">Desulfuromonas soudanensis</name>
    <dbReference type="NCBI Taxonomy" id="1603606"/>
    <lineage>
        <taxon>Bacteria</taxon>
        <taxon>Pseudomonadati</taxon>
        <taxon>Thermodesulfobacteriota</taxon>
        <taxon>Desulfuromonadia</taxon>
        <taxon>Desulfuromonadales</taxon>
        <taxon>Desulfuromonadaceae</taxon>
        <taxon>Desulfuromonas</taxon>
    </lineage>
</organism>
<keyword evidence="6" id="KW-0804">Transcription</keyword>